<gene>
    <name evidence="3" type="ORF">NF27_DJ00020</name>
</gene>
<keyword evidence="1" id="KW-0812">Transmembrane</keyword>
<dbReference type="AlphaFoldDB" id="A0A0C1R079"/>
<organism evidence="3 4">
    <name type="scientific">Candidatus Jidaibacter acanthamoebae</name>
    <dbReference type="NCBI Taxonomy" id="86105"/>
    <lineage>
        <taxon>Bacteria</taxon>
        <taxon>Pseudomonadati</taxon>
        <taxon>Pseudomonadota</taxon>
        <taxon>Alphaproteobacteria</taxon>
        <taxon>Rickettsiales</taxon>
        <taxon>Candidatus Midichloriaceae</taxon>
        <taxon>Candidatus Jidaibacter</taxon>
    </lineage>
</organism>
<proteinExistence type="predicted"/>
<evidence type="ECO:0000259" key="2">
    <source>
        <dbReference type="PROSITE" id="PS50830"/>
    </source>
</evidence>
<feature type="domain" description="TNase-like" evidence="2">
    <location>
        <begin position="35"/>
        <end position="152"/>
    </location>
</feature>
<accession>A0A0C1R079</accession>
<dbReference type="Proteomes" id="UP000031258">
    <property type="component" value="Unassembled WGS sequence"/>
</dbReference>
<dbReference type="PANTHER" id="PTHR12302">
    <property type="entry name" value="EBNA2 BINDING PROTEIN P100"/>
    <property type="match status" value="1"/>
</dbReference>
<evidence type="ECO:0000313" key="3">
    <source>
        <dbReference type="EMBL" id="KIE05705.1"/>
    </source>
</evidence>
<dbReference type="Pfam" id="PF00565">
    <property type="entry name" value="SNase"/>
    <property type="match status" value="1"/>
</dbReference>
<feature type="transmembrane region" description="Helical" evidence="1">
    <location>
        <begin position="12"/>
        <end position="32"/>
    </location>
</feature>
<dbReference type="InterPro" id="IPR016071">
    <property type="entry name" value="Staphylococal_nuclease_OB-fold"/>
</dbReference>
<evidence type="ECO:0000256" key="1">
    <source>
        <dbReference type="SAM" id="Phobius"/>
    </source>
</evidence>
<dbReference type="SUPFAM" id="SSF50199">
    <property type="entry name" value="Staphylococcal nuclease"/>
    <property type="match status" value="1"/>
</dbReference>
<dbReference type="STRING" id="86105.NF27_DJ00020"/>
<dbReference type="PANTHER" id="PTHR12302:SF26">
    <property type="entry name" value="BLR1266 PROTEIN"/>
    <property type="match status" value="1"/>
</dbReference>
<evidence type="ECO:0000313" key="4">
    <source>
        <dbReference type="Proteomes" id="UP000031258"/>
    </source>
</evidence>
<protein>
    <recommendedName>
        <fullName evidence="2">TNase-like domain-containing protein</fullName>
    </recommendedName>
</protein>
<comment type="caution">
    <text evidence="3">The sequence shown here is derived from an EMBL/GenBank/DDBJ whole genome shotgun (WGS) entry which is preliminary data.</text>
</comment>
<name>A0A0C1R079_9RICK</name>
<dbReference type="InterPro" id="IPR035437">
    <property type="entry name" value="SNase_OB-fold_sf"/>
</dbReference>
<keyword evidence="1" id="KW-0472">Membrane</keyword>
<dbReference type="PROSITE" id="PS50830">
    <property type="entry name" value="TNASE_3"/>
    <property type="match status" value="1"/>
</dbReference>
<sequence length="166" mass="19491">MQFCRMKKNHKYAMGLTFIGMIGYLFQGSLYGEAKITDGDTIIIGSQKIRLYGIDAPEKNQKCKTKQDREWQCGIEAKDYLAKIVDQNKVFCFSKSKDRYRREVSICYNHKFQSINAEMVRNGYAVAYTKYSKLYINEEQQAKQKKLGIWAGTFTKPEEYRMRKKP</sequence>
<keyword evidence="1" id="KW-1133">Transmembrane helix</keyword>
<keyword evidence="4" id="KW-1185">Reference proteome</keyword>
<dbReference type="Gene3D" id="2.40.50.90">
    <property type="match status" value="1"/>
</dbReference>
<reference evidence="3 4" key="1">
    <citation type="submission" date="2014-11" db="EMBL/GenBank/DDBJ databases">
        <title>A Rickettsiales Symbiont of Amoebae With Ancient Features.</title>
        <authorList>
            <person name="Schulz F."/>
            <person name="Martijn J."/>
            <person name="Wascher F."/>
            <person name="Kostanjsek R."/>
            <person name="Ettema T.J."/>
            <person name="Horn M."/>
        </authorList>
    </citation>
    <scope>NUCLEOTIDE SEQUENCE [LARGE SCALE GENOMIC DNA]</scope>
    <source>
        <strain evidence="3 4">UWC36</strain>
    </source>
</reference>
<dbReference type="SMART" id="SM00318">
    <property type="entry name" value="SNc"/>
    <property type="match status" value="1"/>
</dbReference>
<dbReference type="EMBL" id="JSWE01000086">
    <property type="protein sequence ID" value="KIE05705.1"/>
    <property type="molecule type" value="Genomic_DNA"/>
</dbReference>